<feature type="region of interest" description="Disordered" evidence="1">
    <location>
        <begin position="1"/>
        <end position="65"/>
    </location>
</feature>
<feature type="compositionally biased region" description="Acidic residues" evidence="1">
    <location>
        <begin position="31"/>
        <end position="40"/>
    </location>
</feature>
<dbReference type="EMBL" id="JAWDJO010000459">
    <property type="protein sequence ID" value="KAL1885987.1"/>
    <property type="molecule type" value="Genomic_DNA"/>
</dbReference>
<name>A0ABR3YDW4_9PEZI</name>
<protein>
    <submittedName>
        <fullName evidence="2">Uncharacterized protein</fullName>
    </submittedName>
</protein>
<sequence>METQHDTNTSGNEMDLGIDGQKGDASTVEDIQLEELIEDVDTGRTHERIPEQEPEITSGDNPDKVQERTNERLNDLYLKDILKRPYIEIQNGQEDDENPTAKRIRAMMAKITEREPGTYEEALNHPIHASKWQQAIDTELKTLREFNTWTSIPFEKGMKLVITKFVLKIKPSSDNQPEKFKASLLRTPVLSTTSTNMSQGLTNFPNAAAPQATPAPEPDLAVKDLWNAFREIHLQMEAREVEHKKKLEQMHISFAALQETMHGNTRPAADVLLTPPRSNAIDPGSRAPAFSLGKGRIIEHGENQCG</sequence>
<dbReference type="Proteomes" id="UP001583280">
    <property type="component" value="Unassembled WGS sequence"/>
</dbReference>
<evidence type="ECO:0000256" key="1">
    <source>
        <dbReference type="SAM" id="MobiDB-lite"/>
    </source>
</evidence>
<keyword evidence="3" id="KW-1185">Reference proteome</keyword>
<feature type="region of interest" description="Disordered" evidence="1">
    <location>
        <begin position="268"/>
        <end position="288"/>
    </location>
</feature>
<accession>A0ABR3YDW4</accession>
<evidence type="ECO:0000313" key="2">
    <source>
        <dbReference type="EMBL" id="KAL1885987.1"/>
    </source>
</evidence>
<evidence type="ECO:0000313" key="3">
    <source>
        <dbReference type="Proteomes" id="UP001583280"/>
    </source>
</evidence>
<comment type="caution">
    <text evidence="2">The sequence shown here is derived from an EMBL/GenBank/DDBJ whole genome shotgun (WGS) entry which is preliminary data.</text>
</comment>
<organism evidence="2 3">
    <name type="scientific">Ceratocystis pirilliformis</name>
    <dbReference type="NCBI Taxonomy" id="259994"/>
    <lineage>
        <taxon>Eukaryota</taxon>
        <taxon>Fungi</taxon>
        <taxon>Dikarya</taxon>
        <taxon>Ascomycota</taxon>
        <taxon>Pezizomycotina</taxon>
        <taxon>Sordariomycetes</taxon>
        <taxon>Hypocreomycetidae</taxon>
        <taxon>Microascales</taxon>
        <taxon>Ceratocystidaceae</taxon>
        <taxon>Ceratocystis</taxon>
    </lineage>
</organism>
<proteinExistence type="predicted"/>
<reference evidence="2 3" key="1">
    <citation type="journal article" date="2024" name="IMA Fungus">
        <title>IMA Genome - F19 : A genome assembly and annotation guide to empower mycologists, including annotated draft genome sequences of Ceratocystis pirilliformis, Diaporthe australafricana, Fusarium ophioides, Paecilomyces lecythidis, and Sporothrix stenoceras.</title>
        <authorList>
            <person name="Aylward J."/>
            <person name="Wilson A.M."/>
            <person name="Visagie C.M."/>
            <person name="Spraker J."/>
            <person name="Barnes I."/>
            <person name="Buitendag C."/>
            <person name="Ceriani C."/>
            <person name="Del Mar Angel L."/>
            <person name="du Plessis D."/>
            <person name="Fuchs T."/>
            <person name="Gasser K."/>
            <person name="Kramer D."/>
            <person name="Li W."/>
            <person name="Munsamy K."/>
            <person name="Piso A."/>
            <person name="Price J.L."/>
            <person name="Sonnekus B."/>
            <person name="Thomas C."/>
            <person name="van der Nest A."/>
            <person name="van Dijk A."/>
            <person name="van Heerden A."/>
            <person name="van Vuuren N."/>
            <person name="Yilmaz N."/>
            <person name="Duong T.A."/>
            <person name="van der Merwe N.A."/>
            <person name="Wingfield M.J."/>
            <person name="Wingfield B.D."/>
        </authorList>
    </citation>
    <scope>NUCLEOTIDE SEQUENCE [LARGE SCALE GENOMIC DNA]</scope>
    <source>
        <strain evidence="2 3">CMW 12675</strain>
    </source>
</reference>
<feature type="compositionally biased region" description="Polar residues" evidence="1">
    <location>
        <begin position="1"/>
        <end position="12"/>
    </location>
</feature>
<feature type="compositionally biased region" description="Basic and acidic residues" evidence="1">
    <location>
        <begin position="41"/>
        <end position="51"/>
    </location>
</feature>
<gene>
    <name evidence="2" type="ORF">Cpir12675_006965</name>
</gene>